<dbReference type="RefSeq" id="WP_167073598.1">
    <property type="nucleotide sequence ID" value="NZ_VVIW01000001.1"/>
</dbReference>
<evidence type="ECO:0000256" key="2">
    <source>
        <dbReference type="SAM" id="SignalP"/>
    </source>
</evidence>
<gene>
    <name evidence="4" type="ORF">F1609_00435</name>
</gene>
<organism evidence="4 5">
    <name type="scientific">Massilia aquatica</name>
    <dbReference type="NCBI Taxonomy" id="2609000"/>
    <lineage>
        <taxon>Bacteria</taxon>
        <taxon>Pseudomonadati</taxon>
        <taxon>Pseudomonadota</taxon>
        <taxon>Betaproteobacteria</taxon>
        <taxon>Burkholderiales</taxon>
        <taxon>Oxalobacteraceae</taxon>
        <taxon>Telluria group</taxon>
        <taxon>Massilia</taxon>
    </lineage>
</organism>
<proteinExistence type="predicted"/>
<dbReference type="PANTHER" id="PTHR38834">
    <property type="entry name" value="PERIPLASMIC SUBSTRATE BINDING PROTEIN FAMILY 3"/>
    <property type="match status" value="1"/>
</dbReference>
<feature type="domain" description="Solute-binding protein family 3/N-terminal" evidence="3">
    <location>
        <begin position="31"/>
        <end position="241"/>
    </location>
</feature>
<reference evidence="4 5" key="1">
    <citation type="submission" date="2019-09" db="EMBL/GenBank/DDBJ databases">
        <title>Taxonomy of Antarctic Massilia spp.: description of Massilia rubra sp. nov., Massilia aquatica sp. nov., Massilia mucilaginosa sp. nov., Massilia frigida sp. nov. isolated from streams, lakes and regoliths.</title>
        <authorList>
            <person name="Holochova P."/>
            <person name="Sedlacek I."/>
            <person name="Kralova S."/>
            <person name="Maslanova I."/>
            <person name="Busse H.-J."/>
            <person name="Stankova E."/>
            <person name="Vrbovska V."/>
            <person name="Kovarovic V."/>
            <person name="Bartak M."/>
            <person name="Svec P."/>
            <person name="Pantucek R."/>
        </authorList>
    </citation>
    <scope>NUCLEOTIDE SEQUENCE [LARGE SCALE GENOMIC DNA]</scope>
    <source>
        <strain evidence="4 5">CCM 8693</strain>
    </source>
</reference>
<accession>A0ABX0LUV9</accession>
<protein>
    <submittedName>
        <fullName evidence="4">Amino acid ABC transporter substrate-binding protein</fullName>
    </submittedName>
</protein>
<evidence type="ECO:0000259" key="3">
    <source>
        <dbReference type="Pfam" id="PF00497"/>
    </source>
</evidence>
<dbReference type="Proteomes" id="UP000819052">
    <property type="component" value="Unassembled WGS sequence"/>
</dbReference>
<sequence>MVKQLLLVAGLLAGAHGHAGLPDAPPQLFITTEHAPPAIMAEGERVLGYSSDKIHEIMARTGLTYSIDVLPWKRAYTSAVQRPNGCVYATTRTPEREALFKWVGPTDEGAWVLLGRADRNYQLTTLEDARGLRIGTYNGDVRDDYLRARGFTVDPAPSDLLNPQKLLMNRIDLWATGLRPGGGMLEQHGFAGKIVPVLIFNRVKGYLACNRAVPDALIDKMNAALDAMNRDGTARRIERKYDNWTPRKAADGEGAQAAPAR</sequence>
<dbReference type="EMBL" id="VVIW01000001">
    <property type="protein sequence ID" value="NHZ38639.1"/>
    <property type="molecule type" value="Genomic_DNA"/>
</dbReference>
<name>A0ABX0LUV9_9BURK</name>
<feature type="region of interest" description="Disordered" evidence="1">
    <location>
        <begin position="239"/>
        <end position="261"/>
    </location>
</feature>
<feature type="signal peptide" evidence="2">
    <location>
        <begin position="1"/>
        <end position="19"/>
    </location>
</feature>
<evidence type="ECO:0000313" key="5">
    <source>
        <dbReference type="Proteomes" id="UP000819052"/>
    </source>
</evidence>
<evidence type="ECO:0000313" key="4">
    <source>
        <dbReference type="EMBL" id="NHZ38639.1"/>
    </source>
</evidence>
<comment type="caution">
    <text evidence="4">The sequence shown here is derived from an EMBL/GenBank/DDBJ whole genome shotgun (WGS) entry which is preliminary data.</text>
</comment>
<dbReference type="InterPro" id="IPR001638">
    <property type="entry name" value="Solute-binding_3/MltF_N"/>
</dbReference>
<keyword evidence="5" id="KW-1185">Reference proteome</keyword>
<evidence type="ECO:0000256" key="1">
    <source>
        <dbReference type="SAM" id="MobiDB-lite"/>
    </source>
</evidence>
<dbReference type="SUPFAM" id="SSF53850">
    <property type="entry name" value="Periplasmic binding protein-like II"/>
    <property type="match status" value="1"/>
</dbReference>
<keyword evidence="2" id="KW-0732">Signal</keyword>
<dbReference type="Gene3D" id="3.40.190.10">
    <property type="entry name" value="Periplasmic binding protein-like II"/>
    <property type="match status" value="2"/>
</dbReference>
<dbReference type="Pfam" id="PF00497">
    <property type="entry name" value="SBP_bac_3"/>
    <property type="match status" value="1"/>
</dbReference>
<dbReference type="PANTHER" id="PTHR38834:SF3">
    <property type="entry name" value="SOLUTE-BINDING PROTEIN FAMILY 3_N-TERMINAL DOMAIN-CONTAINING PROTEIN"/>
    <property type="match status" value="1"/>
</dbReference>
<feature type="compositionally biased region" description="Low complexity" evidence="1">
    <location>
        <begin position="252"/>
        <end position="261"/>
    </location>
</feature>
<feature type="chain" id="PRO_5046954031" evidence="2">
    <location>
        <begin position="20"/>
        <end position="261"/>
    </location>
</feature>